<dbReference type="GO" id="GO:0046872">
    <property type="term" value="F:metal ion binding"/>
    <property type="evidence" value="ECO:0007669"/>
    <property type="project" value="UniProtKB-KW"/>
</dbReference>
<dbReference type="HAMAP" id="MF_00110">
    <property type="entry name" value="DHQ_synthase"/>
    <property type="match status" value="1"/>
</dbReference>
<evidence type="ECO:0000256" key="13">
    <source>
        <dbReference type="ARBA" id="ARBA00022741"/>
    </source>
</evidence>
<dbReference type="UniPathway" id="UPA00053">
    <property type="reaction ID" value="UER00085"/>
</dbReference>
<dbReference type="InterPro" id="IPR056179">
    <property type="entry name" value="DHQS_C"/>
</dbReference>
<evidence type="ECO:0000313" key="22">
    <source>
        <dbReference type="EMBL" id="SQB97453.1"/>
    </source>
</evidence>
<feature type="binding site" evidence="19">
    <location>
        <begin position="119"/>
        <end position="120"/>
    </location>
    <ligand>
        <name>NAD(+)</name>
        <dbReference type="ChEBI" id="CHEBI:57540"/>
    </ligand>
</feature>
<dbReference type="GO" id="GO:0005737">
    <property type="term" value="C:cytoplasm"/>
    <property type="evidence" value="ECO:0007669"/>
    <property type="project" value="UniProtKB-SubCell"/>
</dbReference>
<evidence type="ECO:0000256" key="7">
    <source>
        <dbReference type="ARBA" id="ARBA00005412"/>
    </source>
</evidence>
<dbReference type="GO" id="GO:0003856">
    <property type="term" value="F:3-dehydroquinate synthase activity"/>
    <property type="evidence" value="ECO:0007669"/>
    <property type="project" value="UniProtKB-UniRule"/>
</dbReference>
<evidence type="ECO:0000256" key="17">
    <source>
        <dbReference type="ARBA" id="ARBA00023239"/>
    </source>
</evidence>
<evidence type="ECO:0000256" key="3">
    <source>
        <dbReference type="ARBA" id="ARBA00001947"/>
    </source>
</evidence>
<comment type="pathway">
    <text evidence="6 19">Metabolic intermediate biosynthesis; chorismate biosynthesis; chorismate from D-erythrose 4-phosphate and phosphoenolpyruvate: step 2/7.</text>
</comment>
<dbReference type="FunFam" id="3.40.50.1970:FF:000007">
    <property type="entry name" value="Pentafunctional AROM polypeptide"/>
    <property type="match status" value="1"/>
</dbReference>
<feature type="binding site" evidence="19">
    <location>
        <position position="233"/>
    </location>
    <ligand>
        <name>Zn(2+)</name>
        <dbReference type="ChEBI" id="CHEBI:29105"/>
    </ligand>
</feature>
<evidence type="ECO:0000256" key="11">
    <source>
        <dbReference type="ARBA" id="ARBA00022605"/>
    </source>
</evidence>
<comment type="cofactor">
    <cofactor evidence="3">
        <name>Zn(2+)</name>
        <dbReference type="ChEBI" id="CHEBI:29105"/>
    </cofactor>
</comment>
<dbReference type="Gene3D" id="1.20.1090.10">
    <property type="entry name" value="Dehydroquinate synthase-like - alpha domain"/>
    <property type="match status" value="1"/>
</dbReference>
<keyword evidence="13 19" id="KW-0547">Nucleotide-binding</keyword>
<dbReference type="EC" id="4.2.3.4" evidence="8 19"/>
<organism evidence="22 23">
    <name type="scientific">Helicobacter fennelliae</name>
    <dbReference type="NCBI Taxonomy" id="215"/>
    <lineage>
        <taxon>Bacteria</taxon>
        <taxon>Pseudomonadati</taxon>
        <taxon>Campylobacterota</taxon>
        <taxon>Epsilonproteobacteria</taxon>
        <taxon>Campylobacterales</taxon>
        <taxon>Helicobacteraceae</taxon>
        <taxon>Helicobacter</taxon>
    </lineage>
</organism>
<proteinExistence type="inferred from homology"/>
<protein>
    <recommendedName>
        <fullName evidence="9 19">3-dehydroquinate synthase</fullName>
        <shortName evidence="19">DHQS</shortName>
        <ecNumber evidence="8 19">4.2.3.4</ecNumber>
    </recommendedName>
</protein>
<dbReference type="RefSeq" id="WP_023947677.1">
    <property type="nucleotide sequence ID" value="NZ_JAERIV010000005.1"/>
</dbReference>
<dbReference type="Proteomes" id="UP000250166">
    <property type="component" value="Unassembled WGS sequence"/>
</dbReference>
<dbReference type="InterPro" id="IPR030963">
    <property type="entry name" value="DHQ_synth_fam"/>
</dbReference>
<accession>A0A2X3BA47</accession>
<name>A0A2X3BA47_9HELI</name>
<dbReference type="GO" id="GO:0000166">
    <property type="term" value="F:nucleotide binding"/>
    <property type="evidence" value="ECO:0007669"/>
    <property type="project" value="UniProtKB-KW"/>
</dbReference>
<dbReference type="GO" id="GO:0008652">
    <property type="term" value="P:amino acid biosynthetic process"/>
    <property type="evidence" value="ECO:0007669"/>
    <property type="project" value="UniProtKB-KW"/>
</dbReference>
<dbReference type="PANTHER" id="PTHR43622">
    <property type="entry name" value="3-DEHYDROQUINATE SYNTHASE"/>
    <property type="match status" value="1"/>
</dbReference>
<comment type="catalytic activity">
    <reaction evidence="1 19">
        <text>7-phospho-2-dehydro-3-deoxy-D-arabino-heptonate = 3-dehydroquinate + phosphate</text>
        <dbReference type="Rhea" id="RHEA:21968"/>
        <dbReference type="ChEBI" id="CHEBI:32364"/>
        <dbReference type="ChEBI" id="CHEBI:43474"/>
        <dbReference type="ChEBI" id="CHEBI:58394"/>
        <dbReference type="EC" id="4.2.3.4"/>
    </reaction>
</comment>
<evidence type="ECO:0000259" key="21">
    <source>
        <dbReference type="Pfam" id="PF24621"/>
    </source>
</evidence>
<dbReference type="GO" id="GO:0009423">
    <property type="term" value="P:chorismate biosynthetic process"/>
    <property type="evidence" value="ECO:0007669"/>
    <property type="project" value="UniProtKB-UniRule"/>
</dbReference>
<feature type="binding site" evidence="19">
    <location>
        <begin position="61"/>
        <end position="66"/>
    </location>
    <ligand>
        <name>NAD(+)</name>
        <dbReference type="ChEBI" id="CHEBI:57540"/>
    </ligand>
</feature>
<evidence type="ECO:0000256" key="19">
    <source>
        <dbReference type="HAMAP-Rule" id="MF_00110"/>
    </source>
</evidence>
<evidence type="ECO:0000256" key="5">
    <source>
        <dbReference type="ARBA" id="ARBA00004496"/>
    </source>
</evidence>
<feature type="binding site" evidence="19">
    <location>
        <position position="174"/>
    </location>
    <ligand>
        <name>Zn(2+)</name>
        <dbReference type="ChEBI" id="CHEBI:29105"/>
    </ligand>
</feature>
<evidence type="ECO:0000256" key="9">
    <source>
        <dbReference type="ARBA" id="ARBA00017684"/>
    </source>
</evidence>
<evidence type="ECO:0000256" key="18">
    <source>
        <dbReference type="ARBA" id="ARBA00023285"/>
    </source>
</evidence>
<keyword evidence="12 19" id="KW-0479">Metal-binding</keyword>
<keyword evidence="17 19" id="KW-0456">Lyase</keyword>
<dbReference type="CDD" id="cd08195">
    <property type="entry name" value="DHQS"/>
    <property type="match status" value="1"/>
</dbReference>
<feature type="domain" description="3-dehydroquinate synthase N-terminal" evidence="20">
    <location>
        <begin position="57"/>
        <end position="169"/>
    </location>
</feature>
<dbReference type="InterPro" id="IPR016037">
    <property type="entry name" value="DHQ_synth_AroB"/>
</dbReference>
<dbReference type="EMBL" id="UAWL01000006">
    <property type="protein sequence ID" value="SQB97453.1"/>
    <property type="molecule type" value="Genomic_DNA"/>
</dbReference>
<dbReference type="InterPro" id="IPR050071">
    <property type="entry name" value="Dehydroquinate_synthase"/>
</dbReference>
<keyword evidence="11 19" id="KW-0028">Amino-acid biosynthesis</keyword>
<evidence type="ECO:0000256" key="2">
    <source>
        <dbReference type="ARBA" id="ARBA00001911"/>
    </source>
</evidence>
<sequence>MPTITINTQQESYPIHINALESITHNSKVLLITNPKVGGLYLSKVLSRIDAKEVFVCSIPDGERFKTMQSIEQILECAFSNKLDRKSLMIALGGGVISDMVGFASGIYERGIDFVSIPTTLLAQVDASVGGKCGINNAYGKNLVGLFHQPKAVYVDSAFLQTLPKRELNAGIAEMIKMAICFDRDGFYALQKANLYNPNELERFIQKAIKTKAAVVSQDERESGIRAALNYGHTFGHIIENLTHYKTYLHGEAVGMGMIMANELALKLALITQSQRDGIKQLLQTYNLNLDFKIQNINEFYQKFFLDKKSHQGNLTFILPNGIGDVVIKNDIPKNTILEVLEMFA</sequence>
<dbReference type="Pfam" id="PF24621">
    <property type="entry name" value="DHQS_C"/>
    <property type="match status" value="1"/>
</dbReference>
<dbReference type="AlphaFoldDB" id="A0A2X3BA47"/>
<dbReference type="GO" id="GO:0009073">
    <property type="term" value="P:aromatic amino acid family biosynthetic process"/>
    <property type="evidence" value="ECO:0007669"/>
    <property type="project" value="UniProtKB-KW"/>
</dbReference>
<evidence type="ECO:0000256" key="4">
    <source>
        <dbReference type="ARBA" id="ARBA00003485"/>
    </source>
</evidence>
<dbReference type="PANTHER" id="PTHR43622:SF7">
    <property type="entry name" value="3-DEHYDROQUINATE SYNTHASE, CHLOROPLASTIC"/>
    <property type="match status" value="1"/>
</dbReference>
<feature type="domain" description="3-dehydroquinate synthase C-terminal" evidence="21">
    <location>
        <begin position="171"/>
        <end position="310"/>
    </location>
</feature>
<feature type="binding site" evidence="19">
    <location>
        <begin position="159"/>
        <end position="162"/>
    </location>
    <ligand>
        <name>NAD(+)</name>
        <dbReference type="ChEBI" id="CHEBI:57540"/>
    </ligand>
</feature>
<evidence type="ECO:0000313" key="23">
    <source>
        <dbReference type="Proteomes" id="UP000250166"/>
    </source>
</evidence>
<comment type="cofactor">
    <cofactor evidence="2 19">
        <name>NAD(+)</name>
        <dbReference type="ChEBI" id="CHEBI:57540"/>
    </cofactor>
</comment>
<comment type="function">
    <text evidence="4 19">Catalyzes the conversion of 3-deoxy-D-arabino-heptulosonate 7-phosphate (DAHP) to dehydroquinate (DHQ).</text>
</comment>
<dbReference type="InterPro" id="IPR030960">
    <property type="entry name" value="DHQS/DOIS_N"/>
</dbReference>
<feature type="binding site" evidence="19">
    <location>
        <position position="250"/>
    </location>
    <ligand>
        <name>Zn(2+)</name>
        <dbReference type="ChEBI" id="CHEBI:29105"/>
    </ligand>
</feature>
<keyword evidence="16 19" id="KW-0057">Aromatic amino acid biosynthesis</keyword>
<dbReference type="Gene3D" id="3.40.50.1970">
    <property type="match status" value="1"/>
</dbReference>
<evidence type="ECO:0000256" key="15">
    <source>
        <dbReference type="ARBA" id="ARBA00023027"/>
    </source>
</evidence>
<dbReference type="NCBIfam" id="TIGR01357">
    <property type="entry name" value="aroB"/>
    <property type="match status" value="1"/>
</dbReference>
<gene>
    <name evidence="19 22" type="primary">aroB</name>
    <name evidence="22" type="ORF">NCTC13102_00184</name>
</gene>
<evidence type="ECO:0000256" key="1">
    <source>
        <dbReference type="ARBA" id="ARBA00001393"/>
    </source>
</evidence>
<feature type="binding site" evidence="19">
    <location>
        <begin position="95"/>
        <end position="99"/>
    </location>
    <ligand>
        <name>NAD(+)</name>
        <dbReference type="ChEBI" id="CHEBI:57540"/>
    </ligand>
</feature>
<dbReference type="PIRSF" id="PIRSF001455">
    <property type="entry name" value="DHQ_synth"/>
    <property type="match status" value="1"/>
</dbReference>
<evidence type="ECO:0000256" key="8">
    <source>
        <dbReference type="ARBA" id="ARBA00013031"/>
    </source>
</evidence>
<evidence type="ECO:0000259" key="20">
    <source>
        <dbReference type="Pfam" id="PF01761"/>
    </source>
</evidence>
<dbReference type="Pfam" id="PF01761">
    <property type="entry name" value="DHQ_synthase"/>
    <property type="match status" value="1"/>
</dbReference>
<keyword evidence="10 19" id="KW-0963">Cytoplasm</keyword>
<evidence type="ECO:0000256" key="6">
    <source>
        <dbReference type="ARBA" id="ARBA00004661"/>
    </source>
</evidence>
<evidence type="ECO:0000256" key="14">
    <source>
        <dbReference type="ARBA" id="ARBA00022833"/>
    </source>
</evidence>
<feature type="binding site" evidence="19">
    <location>
        <position position="132"/>
    </location>
    <ligand>
        <name>NAD(+)</name>
        <dbReference type="ChEBI" id="CHEBI:57540"/>
    </ligand>
</feature>
<evidence type="ECO:0000256" key="10">
    <source>
        <dbReference type="ARBA" id="ARBA00022490"/>
    </source>
</evidence>
<comment type="similarity">
    <text evidence="7 19">Belongs to the sugar phosphate cyclases superfamily. Dehydroquinate synthase family.</text>
</comment>
<reference evidence="22 23" key="1">
    <citation type="submission" date="2018-06" db="EMBL/GenBank/DDBJ databases">
        <authorList>
            <consortium name="Pathogen Informatics"/>
            <person name="Doyle S."/>
        </authorList>
    </citation>
    <scope>NUCLEOTIDE SEQUENCE [LARGE SCALE GENOMIC DNA]</scope>
    <source>
        <strain evidence="22 23">NCTC13102</strain>
    </source>
</reference>
<keyword evidence="14 19" id="KW-0862">Zinc</keyword>
<dbReference type="SUPFAM" id="SSF56796">
    <property type="entry name" value="Dehydroquinate synthase-like"/>
    <property type="match status" value="1"/>
</dbReference>
<keyword evidence="18 19" id="KW-0170">Cobalt</keyword>
<evidence type="ECO:0000256" key="12">
    <source>
        <dbReference type="ARBA" id="ARBA00022723"/>
    </source>
</evidence>
<evidence type="ECO:0000256" key="16">
    <source>
        <dbReference type="ARBA" id="ARBA00023141"/>
    </source>
</evidence>
<feature type="binding site" evidence="19">
    <location>
        <position position="141"/>
    </location>
    <ligand>
        <name>NAD(+)</name>
        <dbReference type="ChEBI" id="CHEBI:57540"/>
    </ligand>
</feature>
<comment type="subcellular location">
    <subcellularLocation>
        <location evidence="5 19">Cytoplasm</location>
    </subcellularLocation>
</comment>
<keyword evidence="15 19" id="KW-0520">NAD</keyword>
<comment type="cofactor">
    <cofactor evidence="19">
        <name>Co(2+)</name>
        <dbReference type="ChEBI" id="CHEBI:48828"/>
    </cofactor>
    <cofactor evidence="19">
        <name>Zn(2+)</name>
        <dbReference type="ChEBI" id="CHEBI:29105"/>
    </cofactor>
    <text evidence="19">Binds 1 divalent metal cation per subunit. Can use either Co(2+) or Zn(2+).</text>
</comment>